<dbReference type="STRING" id="1399147.P618_201115"/>
<proteinExistence type="predicted"/>
<dbReference type="InterPro" id="IPR021959">
    <property type="entry name" value="DUF3576"/>
</dbReference>
<keyword evidence="2" id="KW-1185">Reference proteome</keyword>
<dbReference type="AlphaFoldDB" id="W6TDM9"/>
<dbReference type="Proteomes" id="UP000019112">
    <property type="component" value="Unassembled WGS sequence"/>
</dbReference>
<organism evidence="1 2">
    <name type="scientific">Holospora obtusa F1</name>
    <dbReference type="NCBI Taxonomy" id="1399147"/>
    <lineage>
        <taxon>Bacteria</taxon>
        <taxon>Pseudomonadati</taxon>
        <taxon>Pseudomonadota</taxon>
        <taxon>Alphaproteobacteria</taxon>
        <taxon>Holosporales</taxon>
        <taxon>Holosporaceae</taxon>
        <taxon>Holospora</taxon>
    </lineage>
</organism>
<protein>
    <recommendedName>
        <fullName evidence="3">DUF3576 domain-containing protein</fullName>
    </recommendedName>
</protein>
<dbReference type="OrthoDB" id="8479681at2"/>
<name>W6TDM9_HOLOB</name>
<gene>
    <name evidence="1" type="ORF">P618_201115</name>
</gene>
<reference evidence="1 2" key="1">
    <citation type="journal article" date="2014" name="FEMS Microbiol. Lett.">
        <title>Draft genome sequences of three Holospora species (Holospora obtusa, Holospora undulata, and Holospora elegans), endonuclear symbiotic bacteria of the ciliate Paramecium caudatum.</title>
        <authorList>
            <person name="Dohra H."/>
            <person name="Tanaka K."/>
            <person name="Suzuki T."/>
            <person name="Fujishima M."/>
            <person name="Suzuki H."/>
        </authorList>
    </citation>
    <scope>NUCLEOTIDE SEQUENCE [LARGE SCALE GENOMIC DNA]</scope>
    <source>
        <strain evidence="1 2">F1</strain>
    </source>
</reference>
<accession>W6TDM9</accession>
<comment type="caution">
    <text evidence="1">The sequence shown here is derived from an EMBL/GenBank/DDBJ whole genome shotgun (WGS) entry which is preliminary data.</text>
</comment>
<dbReference type="EMBL" id="AWTR02000088">
    <property type="protein sequence ID" value="ETZ06709.1"/>
    <property type="molecule type" value="Genomic_DNA"/>
</dbReference>
<evidence type="ECO:0008006" key="3">
    <source>
        <dbReference type="Google" id="ProtNLM"/>
    </source>
</evidence>
<sequence length="180" mass="20739">MCINMIESKRTEKKQICKSFCIFAASLFVFLCSGCKELKGKEKVSLPTERQFKTYDDMKPMFSSPLSILGKDSKSIEKSSVLWYGALKALERIPLEVFSPERGFLQTHWYIPAHLPHHRLQVKVFIMPCQEICVEAVSVTVLHQVLKHGKWILISTSLELEQKIKRSVLLHARDYAVQNK</sequence>
<evidence type="ECO:0000313" key="1">
    <source>
        <dbReference type="EMBL" id="ETZ06709.1"/>
    </source>
</evidence>
<dbReference type="Pfam" id="PF12100">
    <property type="entry name" value="DUF3576"/>
    <property type="match status" value="1"/>
</dbReference>
<evidence type="ECO:0000313" key="2">
    <source>
        <dbReference type="Proteomes" id="UP000019112"/>
    </source>
</evidence>